<dbReference type="PROSITE" id="PS00167">
    <property type="entry name" value="TRP_SYNTHASE_ALPHA"/>
    <property type="match status" value="1"/>
</dbReference>
<protein>
    <recommendedName>
        <fullName evidence="9">Tryptophan synthase alpha chain</fullName>
        <ecNumber evidence="9">4.2.1.20</ecNumber>
    </recommendedName>
</protein>
<dbReference type="GO" id="GO:0004834">
    <property type="term" value="F:tryptophan synthase activity"/>
    <property type="evidence" value="ECO:0007669"/>
    <property type="project" value="UniProtKB-UniRule"/>
</dbReference>
<comment type="function">
    <text evidence="1 9">The alpha subunit is responsible for the aldol cleavage of indoleglycerol phosphate to indole and glyceraldehyde 3-phosphate.</text>
</comment>
<evidence type="ECO:0000256" key="7">
    <source>
        <dbReference type="ARBA" id="ARBA00023239"/>
    </source>
</evidence>
<evidence type="ECO:0000313" key="12">
    <source>
        <dbReference type="Proteomes" id="UP001237207"/>
    </source>
</evidence>
<dbReference type="InterPro" id="IPR013785">
    <property type="entry name" value="Aldolase_TIM"/>
</dbReference>
<dbReference type="SUPFAM" id="SSF51366">
    <property type="entry name" value="Ribulose-phoshate binding barrel"/>
    <property type="match status" value="1"/>
</dbReference>
<comment type="similarity">
    <text evidence="9 10">Belongs to the TrpA family.</text>
</comment>
<accession>A0AAJ1WIF2</accession>
<evidence type="ECO:0000313" key="11">
    <source>
        <dbReference type="EMBL" id="MDQ0214353.1"/>
    </source>
</evidence>
<dbReference type="EMBL" id="JAUSUC010000006">
    <property type="protein sequence ID" value="MDQ0214353.1"/>
    <property type="molecule type" value="Genomic_DNA"/>
</dbReference>
<dbReference type="AlphaFoldDB" id="A0AAJ1WIF2"/>
<dbReference type="InterPro" id="IPR011060">
    <property type="entry name" value="RibuloseP-bd_barrel"/>
</dbReference>
<dbReference type="NCBIfam" id="TIGR00262">
    <property type="entry name" value="trpA"/>
    <property type="match status" value="1"/>
</dbReference>
<gene>
    <name evidence="9" type="primary">trpA</name>
    <name evidence="11" type="ORF">J2S13_000749</name>
</gene>
<dbReference type="EC" id="4.2.1.20" evidence="9"/>
<dbReference type="InterPro" id="IPR002028">
    <property type="entry name" value="Trp_synthase_suA"/>
</dbReference>
<dbReference type="HAMAP" id="MF_00131">
    <property type="entry name" value="Trp_synth_alpha"/>
    <property type="match status" value="1"/>
</dbReference>
<evidence type="ECO:0000256" key="2">
    <source>
        <dbReference type="ARBA" id="ARBA00004733"/>
    </source>
</evidence>
<comment type="subunit">
    <text evidence="3 9">Tetramer of two alpha and two beta chains.</text>
</comment>
<evidence type="ECO:0000256" key="1">
    <source>
        <dbReference type="ARBA" id="ARBA00003365"/>
    </source>
</evidence>
<feature type="active site" description="Proton acceptor" evidence="9">
    <location>
        <position position="51"/>
    </location>
</feature>
<comment type="pathway">
    <text evidence="2 9">Amino-acid biosynthesis; L-tryptophan biosynthesis; L-tryptophan from chorismate: step 5/5.</text>
</comment>
<evidence type="ECO:0000256" key="6">
    <source>
        <dbReference type="ARBA" id="ARBA00023141"/>
    </source>
</evidence>
<keyword evidence="7 9" id="KW-0456">Lyase</keyword>
<evidence type="ECO:0000256" key="3">
    <source>
        <dbReference type="ARBA" id="ARBA00011270"/>
    </source>
</evidence>
<dbReference type="InterPro" id="IPR018204">
    <property type="entry name" value="Trp_synthase_alpha_AS"/>
</dbReference>
<dbReference type="Pfam" id="PF00290">
    <property type="entry name" value="Trp_syntA"/>
    <property type="match status" value="1"/>
</dbReference>
<reference evidence="11" key="1">
    <citation type="submission" date="2023-07" db="EMBL/GenBank/DDBJ databases">
        <title>Genomic Encyclopedia of Type Strains, Phase IV (KMG-IV): sequencing the most valuable type-strain genomes for metagenomic binning, comparative biology and taxonomic classification.</title>
        <authorList>
            <person name="Goeker M."/>
        </authorList>
    </citation>
    <scope>NUCLEOTIDE SEQUENCE</scope>
    <source>
        <strain evidence="11">DSM 23947</strain>
    </source>
</reference>
<organism evidence="11 12">
    <name type="scientific">Oikeobacillus pervagus</name>
    <dbReference type="NCBI Taxonomy" id="1325931"/>
    <lineage>
        <taxon>Bacteria</taxon>
        <taxon>Bacillati</taxon>
        <taxon>Bacillota</taxon>
        <taxon>Bacilli</taxon>
        <taxon>Bacillales</taxon>
        <taxon>Bacillaceae</taxon>
        <taxon>Oikeobacillus</taxon>
    </lineage>
</organism>
<dbReference type="PANTHER" id="PTHR43406:SF1">
    <property type="entry name" value="TRYPTOPHAN SYNTHASE ALPHA CHAIN, CHLOROPLASTIC"/>
    <property type="match status" value="1"/>
</dbReference>
<evidence type="ECO:0000256" key="8">
    <source>
        <dbReference type="ARBA" id="ARBA00049047"/>
    </source>
</evidence>
<dbReference type="GO" id="GO:0005829">
    <property type="term" value="C:cytosol"/>
    <property type="evidence" value="ECO:0007669"/>
    <property type="project" value="TreeGrafter"/>
</dbReference>
<sequence>MSKERIDLMFQTLKEKNEKAFVAYIMAGDGGLLTLRDNIQFLQESGVSLVELGIPFSDPVADGPTIQEAGLRALREGTTLKKVLNEIASFRESIEIPIVIMTYMNPVYAYGVEQFANDCELAGIDGLIIPDVPMEEEAIIHPYLKEKQIALIRLVTLTSPLERIKAIAEGTEGFLYAVTVTGTTGERSQIHENLGGYLQKLKEISPAPVLAGFGISTHEQVKGIGGLCDGVIVGSKIVDSLHFGKHEEIIKLINPEKTLVQ</sequence>
<keyword evidence="4 9" id="KW-0028">Amino-acid biosynthesis</keyword>
<dbReference type="Gene3D" id="3.20.20.70">
    <property type="entry name" value="Aldolase class I"/>
    <property type="match status" value="1"/>
</dbReference>
<comment type="caution">
    <text evidence="11">The sequence shown here is derived from an EMBL/GenBank/DDBJ whole genome shotgun (WGS) entry which is preliminary data.</text>
</comment>
<keyword evidence="6 9" id="KW-0057">Aromatic amino acid biosynthesis</keyword>
<feature type="active site" description="Proton acceptor" evidence="9">
    <location>
        <position position="62"/>
    </location>
</feature>
<keyword evidence="12" id="KW-1185">Reference proteome</keyword>
<comment type="catalytic activity">
    <reaction evidence="8 9">
        <text>(1S,2R)-1-C-(indol-3-yl)glycerol 3-phosphate + L-serine = D-glyceraldehyde 3-phosphate + L-tryptophan + H2O</text>
        <dbReference type="Rhea" id="RHEA:10532"/>
        <dbReference type="ChEBI" id="CHEBI:15377"/>
        <dbReference type="ChEBI" id="CHEBI:33384"/>
        <dbReference type="ChEBI" id="CHEBI:57912"/>
        <dbReference type="ChEBI" id="CHEBI:58866"/>
        <dbReference type="ChEBI" id="CHEBI:59776"/>
        <dbReference type="EC" id="4.2.1.20"/>
    </reaction>
</comment>
<dbReference type="RefSeq" id="WP_307256345.1">
    <property type="nucleotide sequence ID" value="NZ_JAUSUC010000006.1"/>
</dbReference>
<evidence type="ECO:0000256" key="5">
    <source>
        <dbReference type="ARBA" id="ARBA00022822"/>
    </source>
</evidence>
<dbReference type="PANTHER" id="PTHR43406">
    <property type="entry name" value="TRYPTOPHAN SYNTHASE, ALPHA CHAIN"/>
    <property type="match status" value="1"/>
</dbReference>
<proteinExistence type="inferred from homology"/>
<dbReference type="Proteomes" id="UP001237207">
    <property type="component" value="Unassembled WGS sequence"/>
</dbReference>
<evidence type="ECO:0000256" key="4">
    <source>
        <dbReference type="ARBA" id="ARBA00022605"/>
    </source>
</evidence>
<keyword evidence="5 9" id="KW-0822">Tryptophan biosynthesis</keyword>
<name>A0AAJ1WIF2_9BACI</name>
<dbReference type="CDD" id="cd04724">
    <property type="entry name" value="Tryptophan_synthase_alpha"/>
    <property type="match status" value="1"/>
</dbReference>
<evidence type="ECO:0000256" key="9">
    <source>
        <dbReference type="HAMAP-Rule" id="MF_00131"/>
    </source>
</evidence>
<evidence type="ECO:0000256" key="10">
    <source>
        <dbReference type="RuleBase" id="RU003662"/>
    </source>
</evidence>
<dbReference type="FunFam" id="3.20.20.70:FF:000037">
    <property type="entry name" value="Tryptophan synthase alpha chain"/>
    <property type="match status" value="1"/>
</dbReference>